<dbReference type="InterPro" id="IPR011032">
    <property type="entry name" value="GroES-like_sf"/>
</dbReference>
<dbReference type="SUPFAM" id="SSF51735">
    <property type="entry name" value="NAD(P)-binding Rossmann-fold domains"/>
    <property type="match status" value="1"/>
</dbReference>
<organism evidence="2 3">
    <name type="scientific">Achaetomium macrosporum</name>
    <dbReference type="NCBI Taxonomy" id="79813"/>
    <lineage>
        <taxon>Eukaryota</taxon>
        <taxon>Fungi</taxon>
        <taxon>Dikarya</taxon>
        <taxon>Ascomycota</taxon>
        <taxon>Pezizomycotina</taxon>
        <taxon>Sordariomycetes</taxon>
        <taxon>Sordariomycetidae</taxon>
        <taxon>Sordariales</taxon>
        <taxon>Chaetomiaceae</taxon>
        <taxon>Achaetomium</taxon>
    </lineage>
</organism>
<dbReference type="Proteomes" id="UP001303760">
    <property type="component" value="Unassembled WGS sequence"/>
</dbReference>
<proteinExistence type="predicted"/>
<dbReference type="Gene3D" id="3.40.50.720">
    <property type="entry name" value="NAD(P)-binding Rossmann-like Domain"/>
    <property type="match status" value="1"/>
</dbReference>
<dbReference type="InterPro" id="IPR013154">
    <property type="entry name" value="ADH-like_N"/>
</dbReference>
<dbReference type="InterPro" id="IPR013149">
    <property type="entry name" value="ADH-like_C"/>
</dbReference>
<feature type="domain" description="Enoyl reductase (ER)" evidence="1">
    <location>
        <begin position="12"/>
        <end position="354"/>
    </location>
</feature>
<keyword evidence="3" id="KW-1185">Reference proteome</keyword>
<dbReference type="AlphaFoldDB" id="A0AAN7HH83"/>
<protein>
    <recommendedName>
        <fullName evidence="1">Enoyl reductase (ER) domain-containing protein</fullName>
    </recommendedName>
</protein>
<dbReference type="InterPro" id="IPR020843">
    <property type="entry name" value="ER"/>
</dbReference>
<dbReference type="Pfam" id="PF00107">
    <property type="entry name" value="ADH_zinc_N"/>
    <property type="match status" value="1"/>
</dbReference>
<dbReference type="PANTHER" id="PTHR45033">
    <property type="match status" value="1"/>
</dbReference>
<name>A0AAN7HH83_9PEZI</name>
<reference evidence="2" key="1">
    <citation type="journal article" date="2023" name="Mol. Phylogenet. Evol.">
        <title>Genome-scale phylogeny and comparative genomics of the fungal order Sordariales.</title>
        <authorList>
            <person name="Hensen N."/>
            <person name="Bonometti L."/>
            <person name="Westerberg I."/>
            <person name="Brannstrom I.O."/>
            <person name="Guillou S."/>
            <person name="Cros-Aarteil S."/>
            <person name="Calhoun S."/>
            <person name="Haridas S."/>
            <person name="Kuo A."/>
            <person name="Mondo S."/>
            <person name="Pangilinan J."/>
            <person name="Riley R."/>
            <person name="LaButti K."/>
            <person name="Andreopoulos B."/>
            <person name="Lipzen A."/>
            <person name="Chen C."/>
            <person name="Yan M."/>
            <person name="Daum C."/>
            <person name="Ng V."/>
            <person name="Clum A."/>
            <person name="Steindorff A."/>
            <person name="Ohm R.A."/>
            <person name="Martin F."/>
            <person name="Silar P."/>
            <person name="Natvig D.O."/>
            <person name="Lalanne C."/>
            <person name="Gautier V."/>
            <person name="Ament-Velasquez S.L."/>
            <person name="Kruys A."/>
            <person name="Hutchinson M.I."/>
            <person name="Powell A.J."/>
            <person name="Barry K."/>
            <person name="Miller A.N."/>
            <person name="Grigoriev I.V."/>
            <person name="Debuchy R."/>
            <person name="Gladieux P."/>
            <person name="Hiltunen Thoren M."/>
            <person name="Johannesson H."/>
        </authorList>
    </citation>
    <scope>NUCLEOTIDE SEQUENCE</scope>
    <source>
        <strain evidence="2">CBS 532.94</strain>
    </source>
</reference>
<dbReference type="GO" id="GO:0016491">
    <property type="term" value="F:oxidoreductase activity"/>
    <property type="evidence" value="ECO:0007669"/>
    <property type="project" value="InterPro"/>
</dbReference>
<evidence type="ECO:0000259" key="1">
    <source>
        <dbReference type="SMART" id="SM00829"/>
    </source>
</evidence>
<dbReference type="PANTHER" id="PTHR45033:SF3">
    <property type="entry name" value="DEHYDROGENASE, PUTATIVE (AFU_ORTHOLOGUE AFUA_2G13270)-RELATED"/>
    <property type="match status" value="1"/>
</dbReference>
<gene>
    <name evidence="2" type="ORF">C8A03DRAFT_42085</name>
</gene>
<reference evidence="2" key="2">
    <citation type="submission" date="2023-05" db="EMBL/GenBank/DDBJ databases">
        <authorList>
            <consortium name="Lawrence Berkeley National Laboratory"/>
            <person name="Steindorff A."/>
            <person name="Hensen N."/>
            <person name="Bonometti L."/>
            <person name="Westerberg I."/>
            <person name="Brannstrom I.O."/>
            <person name="Guillou S."/>
            <person name="Cros-Aarteil S."/>
            <person name="Calhoun S."/>
            <person name="Haridas S."/>
            <person name="Kuo A."/>
            <person name="Mondo S."/>
            <person name="Pangilinan J."/>
            <person name="Riley R."/>
            <person name="Labutti K."/>
            <person name="Andreopoulos B."/>
            <person name="Lipzen A."/>
            <person name="Chen C."/>
            <person name="Yanf M."/>
            <person name="Daum C."/>
            <person name="Ng V."/>
            <person name="Clum A."/>
            <person name="Ohm R."/>
            <person name="Martin F."/>
            <person name="Silar P."/>
            <person name="Natvig D."/>
            <person name="Lalanne C."/>
            <person name="Gautier V."/>
            <person name="Ament-Velasquez S.L."/>
            <person name="Kruys A."/>
            <person name="Hutchinson M.I."/>
            <person name="Powell A.J."/>
            <person name="Barry K."/>
            <person name="Miller A.N."/>
            <person name="Grigoriev I.V."/>
            <person name="Debuchy R."/>
            <person name="Gladieux P."/>
            <person name="Thoren M.H."/>
            <person name="Johannesson H."/>
        </authorList>
    </citation>
    <scope>NUCLEOTIDE SEQUENCE</scope>
    <source>
        <strain evidence="2">CBS 532.94</strain>
    </source>
</reference>
<dbReference type="CDD" id="cd05188">
    <property type="entry name" value="MDR"/>
    <property type="match status" value="1"/>
</dbReference>
<sequence length="366" mass="39211">MPYSLTVKKTEGKPGQVYYPLQLNEIPKPSPGPKQLLIKLAAAALNHRDLFIRQHLYPGISFDHPLLADGYGVVAQLGDDCSAASSALLHKPVLLVPHRGWESNPEGPEDLGKRFCILGGSVQTPIGTAQEWVVVDEDDVVPAPEHLSPAEGAALPLVGLTGWRALVSKSGNAERGRNILITGIGGGVALQVLQFAVALGCNVFVTSGDEGKIERAKGMGAVGGVNYKSEGWEKQLGAMLPKERPYLDAVIDGAGGDVVGKTVRLLKPGGVIACYGMTVGPKMDWLMQATLKHVELRGTTMGSKKEFREMVEFVREHKIRPVVSRVSKGLDNLEGIEALFDDMKAGRQFGKLVILTDPDADSSPKL</sequence>
<dbReference type="InterPro" id="IPR052711">
    <property type="entry name" value="Zinc_ADH-like"/>
</dbReference>
<dbReference type="SMART" id="SM00829">
    <property type="entry name" value="PKS_ER"/>
    <property type="match status" value="1"/>
</dbReference>
<dbReference type="Pfam" id="PF08240">
    <property type="entry name" value="ADH_N"/>
    <property type="match status" value="1"/>
</dbReference>
<dbReference type="FunFam" id="3.40.50.720:FF:000481">
    <property type="entry name" value="Alcohol dehydrogenase, variant"/>
    <property type="match status" value="1"/>
</dbReference>
<dbReference type="SUPFAM" id="SSF50129">
    <property type="entry name" value="GroES-like"/>
    <property type="match status" value="1"/>
</dbReference>
<comment type="caution">
    <text evidence="2">The sequence shown here is derived from an EMBL/GenBank/DDBJ whole genome shotgun (WGS) entry which is preliminary data.</text>
</comment>
<dbReference type="Gene3D" id="3.90.180.10">
    <property type="entry name" value="Medium-chain alcohol dehydrogenases, catalytic domain"/>
    <property type="match status" value="1"/>
</dbReference>
<evidence type="ECO:0000313" key="2">
    <source>
        <dbReference type="EMBL" id="KAK4240364.1"/>
    </source>
</evidence>
<accession>A0AAN7HH83</accession>
<dbReference type="EMBL" id="MU860041">
    <property type="protein sequence ID" value="KAK4240364.1"/>
    <property type="molecule type" value="Genomic_DNA"/>
</dbReference>
<evidence type="ECO:0000313" key="3">
    <source>
        <dbReference type="Proteomes" id="UP001303760"/>
    </source>
</evidence>
<dbReference type="InterPro" id="IPR036291">
    <property type="entry name" value="NAD(P)-bd_dom_sf"/>
</dbReference>